<evidence type="ECO:0000313" key="3">
    <source>
        <dbReference type="EMBL" id="NMH91509.1"/>
    </source>
</evidence>
<organism evidence="3 4">
    <name type="scientific">Pseudonocardia bannensis</name>
    <dbReference type="NCBI Taxonomy" id="630973"/>
    <lineage>
        <taxon>Bacteria</taxon>
        <taxon>Bacillati</taxon>
        <taxon>Actinomycetota</taxon>
        <taxon>Actinomycetes</taxon>
        <taxon>Pseudonocardiales</taxon>
        <taxon>Pseudonocardiaceae</taxon>
        <taxon>Pseudonocardia</taxon>
    </lineage>
</organism>
<accession>A0A848DG26</accession>
<feature type="transmembrane region" description="Helical" evidence="1">
    <location>
        <begin position="131"/>
        <end position="154"/>
    </location>
</feature>
<dbReference type="Proteomes" id="UP000586918">
    <property type="component" value="Unassembled WGS sequence"/>
</dbReference>
<gene>
    <name evidence="3" type="ORF">HF519_07895</name>
</gene>
<evidence type="ECO:0000313" key="4">
    <source>
        <dbReference type="Proteomes" id="UP000586918"/>
    </source>
</evidence>
<keyword evidence="1" id="KW-0472">Membrane</keyword>
<feature type="signal peptide" evidence="2">
    <location>
        <begin position="1"/>
        <end position="28"/>
    </location>
</feature>
<evidence type="ECO:0000256" key="2">
    <source>
        <dbReference type="SAM" id="SignalP"/>
    </source>
</evidence>
<proteinExistence type="predicted"/>
<dbReference type="EMBL" id="JAAXKZ010000019">
    <property type="protein sequence ID" value="NMH91509.1"/>
    <property type="molecule type" value="Genomic_DNA"/>
</dbReference>
<sequence>MKRALRDNGLSLAFGLLFLAALVGQAFAGQADFNDRQLAQGAEQVTLIDYVTSSDFGVDVVENWQSEYLQFFLYIFGTVWLVQRGSPESKNLDEAGLESDRAQKVGRFAGPESPRWAATADWRTTVFSRSLGLLMGGIFLLSWAVMSVAGWAAYNAERLGQRQDAVSWLSYVGSADFWNRTLQNWQSELLAVGSMAIFAVFLRQRGSPESKPVGDPHTTTADTG</sequence>
<dbReference type="InterPro" id="IPR046657">
    <property type="entry name" value="DUF6766"/>
</dbReference>
<reference evidence="3 4" key="1">
    <citation type="submission" date="2020-04" db="EMBL/GenBank/DDBJ databases">
        <authorList>
            <person name="Klaysubun C."/>
            <person name="Duangmal K."/>
            <person name="Lipun K."/>
        </authorList>
    </citation>
    <scope>NUCLEOTIDE SEQUENCE [LARGE SCALE GENOMIC DNA]</scope>
    <source>
        <strain evidence="3 4">DSM 45300</strain>
    </source>
</reference>
<name>A0A848DG26_9PSEU</name>
<comment type="caution">
    <text evidence="3">The sequence shown here is derived from an EMBL/GenBank/DDBJ whole genome shotgun (WGS) entry which is preliminary data.</text>
</comment>
<keyword evidence="4" id="KW-1185">Reference proteome</keyword>
<dbReference type="AlphaFoldDB" id="A0A848DG26"/>
<keyword evidence="1" id="KW-0812">Transmembrane</keyword>
<dbReference type="RefSeq" id="WP_169411636.1">
    <property type="nucleotide sequence ID" value="NZ_JAAXKZ010000019.1"/>
</dbReference>
<keyword evidence="1" id="KW-1133">Transmembrane helix</keyword>
<feature type="chain" id="PRO_5038755623" evidence="2">
    <location>
        <begin position="29"/>
        <end position="224"/>
    </location>
</feature>
<keyword evidence="2" id="KW-0732">Signal</keyword>
<protein>
    <submittedName>
        <fullName evidence="3">Uncharacterized protein</fullName>
    </submittedName>
</protein>
<evidence type="ECO:0000256" key="1">
    <source>
        <dbReference type="SAM" id="Phobius"/>
    </source>
</evidence>
<dbReference type="Pfam" id="PF20554">
    <property type="entry name" value="DUF6766"/>
    <property type="match status" value="1"/>
</dbReference>